<dbReference type="PANTHER" id="PTHR14119">
    <property type="entry name" value="HYDROLASE"/>
    <property type="match status" value="1"/>
</dbReference>
<keyword evidence="2" id="KW-0378">Hydrolase</keyword>
<comment type="caution">
    <text evidence="2">The sequence shown here is derived from an EMBL/GenBank/DDBJ whole genome shotgun (WGS) entry which is preliminary data.</text>
</comment>
<feature type="domain" description="Isochorismatase-like" evidence="1">
    <location>
        <begin position="13"/>
        <end position="165"/>
    </location>
</feature>
<dbReference type="Proteomes" id="UP000652176">
    <property type="component" value="Unassembled WGS sequence"/>
</dbReference>
<organism evidence="2 3">
    <name type="scientific">Methylomonas albis</name>
    <dbReference type="NCBI Taxonomy" id="1854563"/>
    <lineage>
        <taxon>Bacteria</taxon>
        <taxon>Pseudomonadati</taxon>
        <taxon>Pseudomonadota</taxon>
        <taxon>Gammaproteobacteria</taxon>
        <taxon>Methylococcales</taxon>
        <taxon>Methylococcaceae</taxon>
        <taxon>Methylomonas</taxon>
    </lineage>
</organism>
<dbReference type="Pfam" id="PF00857">
    <property type="entry name" value="Isochorismatase"/>
    <property type="match status" value="1"/>
</dbReference>
<evidence type="ECO:0000313" key="3">
    <source>
        <dbReference type="Proteomes" id="UP000652176"/>
    </source>
</evidence>
<protein>
    <submittedName>
        <fullName evidence="2">Hydrolase</fullName>
    </submittedName>
</protein>
<dbReference type="CDD" id="cd01012">
    <property type="entry name" value="YcaC_related"/>
    <property type="match status" value="1"/>
</dbReference>
<dbReference type="GO" id="GO:0016787">
    <property type="term" value="F:hydrolase activity"/>
    <property type="evidence" value="ECO:0007669"/>
    <property type="project" value="UniProtKB-KW"/>
</dbReference>
<keyword evidence="3" id="KW-1185">Reference proteome</keyword>
<evidence type="ECO:0000259" key="1">
    <source>
        <dbReference type="Pfam" id="PF00857"/>
    </source>
</evidence>
<proteinExistence type="predicted"/>
<dbReference type="PANTHER" id="PTHR14119:SF3">
    <property type="entry name" value="ISOCHORISMATASE DOMAIN-CONTAINING PROTEIN 2"/>
    <property type="match status" value="1"/>
</dbReference>
<gene>
    <name evidence="2" type="ORF">IE877_11745</name>
</gene>
<dbReference type="InterPro" id="IPR000868">
    <property type="entry name" value="Isochorismatase-like_dom"/>
</dbReference>
<dbReference type="SUPFAM" id="SSF52499">
    <property type="entry name" value="Isochorismatase-like hydrolases"/>
    <property type="match status" value="1"/>
</dbReference>
<reference evidence="2 3" key="1">
    <citation type="submission" date="2020-09" db="EMBL/GenBank/DDBJ databases">
        <title>Methylomonas albis sp. nov. and Methylomonas fluvii sp. nov.: Two cold-adapted methanotrophs from the River Elbe and an amended description of Methylovulum psychrotolerans strain Eb1.</title>
        <authorList>
            <person name="Bussmann I.K."/>
            <person name="Klings K.-W."/>
            <person name="Warnstedt J."/>
            <person name="Hoppert M."/>
            <person name="Saborowski A."/>
            <person name="Horn F."/>
            <person name="Liebner S."/>
        </authorList>
    </citation>
    <scope>NUCLEOTIDE SEQUENCE [LARGE SCALE GENOMIC DNA]</scope>
    <source>
        <strain evidence="2 3">EbA</strain>
    </source>
</reference>
<dbReference type="EMBL" id="JACXSS010000001">
    <property type="protein sequence ID" value="MBD9356552.1"/>
    <property type="molecule type" value="Genomic_DNA"/>
</dbReference>
<name>A0ABR9D0E0_9GAMM</name>
<sequence length="188" mass="20927">MAMHPNLLDANNSVLLVVDIQGRLSTVMPVLELQQMLMHGQRLLQAAGLLDVPVLVTEQYPQGLGPTQQEIGEYLPGNSRCFSKTGFSCCAADGFNQALVDTGRKQVVVIGQEAHVCVLQTALELLNQHYQVHVLEDAVCSRRAEHKNFALQRMQQQGATLSCHESVLFEWLRDARHSHFKTISALLR</sequence>
<dbReference type="InterPro" id="IPR036380">
    <property type="entry name" value="Isochorismatase-like_sf"/>
</dbReference>
<evidence type="ECO:0000313" key="2">
    <source>
        <dbReference type="EMBL" id="MBD9356552.1"/>
    </source>
</evidence>
<dbReference type="Gene3D" id="3.40.50.850">
    <property type="entry name" value="Isochorismatase-like"/>
    <property type="match status" value="1"/>
</dbReference>
<dbReference type="InterPro" id="IPR050993">
    <property type="entry name" value="Isochorismatase_domain"/>
</dbReference>
<accession>A0ABR9D0E0</accession>